<gene>
    <name evidence="3" type="primary">AVEN_115608_1</name>
    <name evidence="3" type="ORF">CDAR_389382</name>
</gene>
<dbReference type="Proteomes" id="UP001054837">
    <property type="component" value="Unassembled WGS sequence"/>
</dbReference>
<keyword evidence="4" id="KW-1185">Reference proteome</keyword>
<evidence type="ECO:0000256" key="1">
    <source>
        <dbReference type="SAM" id="MobiDB-lite"/>
    </source>
</evidence>
<accession>A0AAV4UXU1</accession>
<evidence type="ECO:0000256" key="2">
    <source>
        <dbReference type="SAM" id="Phobius"/>
    </source>
</evidence>
<feature type="compositionally biased region" description="Basic and acidic residues" evidence="1">
    <location>
        <begin position="19"/>
        <end position="32"/>
    </location>
</feature>
<feature type="transmembrane region" description="Helical" evidence="2">
    <location>
        <begin position="79"/>
        <end position="101"/>
    </location>
</feature>
<protein>
    <submittedName>
        <fullName evidence="3">MARVEL domain-containing protein</fullName>
    </submittedName>
</protein>
<dbReference type="AlphaFoldDB" id="A0AAV4UXU1"/>
<feature type="transmembrane region" description="Helical" evidence="2">
    <location>
        <begin position="121"/>
        <end position="141"/>
    </location>
</feature>
<proteinExistence type="predicted"/>
<reference evidence="3 4" key="1">
    <citation type="submission" date="2021-06" db="EMBL/GenBank/DDBJ databases">
        <title>Caerostris darwini draft genome.</title>
        <authorList>
            <person name="Kono N."/>
            <person name="Arakawa K."/>
        </authorList>
    </citation>
    <scope>NUCLEOTIDE SEQUENCE [LARGE SCALE GENOMIC DNA]</scope>
</reference>
<evidence type="ECO:0000313" key="3">
    <source>
        <dbReference type="EMBL" id="GIY62637.1"/>
    </source>
</evidence>
<dbReference type="EMBL" id="BPLQ01012110">
    <property type="protein sequence ID" value="GIY62637.1"/>
    <property type="molecule type" value="Genomic_DNA"/>
</dbReference>
<organism evidence="3 4">
    <name type="scientific">Caerostris darwini</name>
    <dbReference type="NCBI Taxonomy" id="1538125"/>
    <lineage>
        <taxon>Eukaryota</taxon>
        <taxon>Metazoa</taxon>
        <taxon>Ecdysozoa</taxon>
        <taxon>Arthropoda</taxon>
        <taxon>Chelicerata</taxon>
        <taxon>Arachnida</taxon>
        <taxon>Araneae</taxon>
        <taxon>Araneomorphae</taxon>
        <taxon>Entelegynae</taxon>
        <taxon>Araneoidea</taxon>
        <taxon>Araneidae</taxon>
        <taxon>Caerostris</taxon>
    </lineage>
</organism>
<name>A0AAV4UXU1_9ARAC</name>
<sequence>MEDRRRPSSRITDDYEDLPTERKSPGKEKGQRESIAATAENVAERAKEFLTWTFTDVFDWNPRYLKSVRGILNICEVEVSFYIFYSVLYFLSAVALTSSVINRNRGKYSPEESYNNTLAGGIFGIVNFIIYGFSATWFFIYHRNKKRQENSETDEVVEPREFAT</sequence>
<keyword evidence="2" id="KW-0472">Membrane</keyword>
<feature type="region of interest" description="Disordered" evidence="1">
    <location>
        <begin position="1"/>
        <end position="33"/>
    </location>
</feature>
<keyword evidence="2" id="KW-0812">Transmembrane</keyword>
<keyword evidence="2" id="KW-1133">Transmembrane helix</keyword>
<comment type="caution">
    <text evidence="3">The sequence shown here is derived from an EMBL/GenBank/DDBJ whole genome shotgun (WGS) entry which is preliminary data.</text>
</comment>
<evidence type="ECO:0000313" key="4">
    <source>
        <dbReference type="Proteomes" id="UP001054837"/>
    </source>
</evidence>